<dbReference type="AlphaFoldDB" id="A0AAV1TGB5"/>
<protein>
    <submittedName>
        <fullName evidence="1">Uncharacterized protein</fullName>
    </submittedName>
</protein>
<organism evidence="1 2">
    <name type="scientific">Peronospora matthiolae</name>
    <dbReference type="NCBI Taxonomy" id="2874970"/>
    <lineage>
        <taxon>Eukaryota</taxon>
        <taxon>Sar</taxon>
        <taxon>Stramenopiles</taxon>
        <taxon>Oomycota</taxon>
        <taxon>Peronosporomycetes</taxon>
        <taxon>Peronosporales</taxon>
        <taxon>Peronosporaceae</taxon>
        <taxon>Peronospora</taxon>
    </lineage>
</organism>
<dbReference type="Proteomes" id="UP001162060">
    <property type="component" value="Unassembled WGS sequence"/>
</dbReference>
<dbReference type="EMBL" id="CAKLBY020000051">
    <property type="protein sequence ID" value="CAK7920023.1"/>
    <property type="molecule type" value="Genomic_DNA"/>
</dbReference>
<gene>
    <name evidence="1" type="ORF">PM001_LOCUS6395</name>
</gene>
<evidence type="ECO:0000313" key="1">
    <source>
        <dbReference type="EMBL" id="CAK7920023.1"/>
    </source>
</evidence>
<evidence type="ECO:0000313" key="2">
    <source>
        <dbReference type="Proteomes" id="UP001162060"/>
    </source>
</evidence>
<comment type="caution">
    <text evidence="1">The sequence shown here is derived from an EMBL/GenBank/DDBJ whole genome shotgun (WGS) entry which is preliminary data.</text>
</comment>
<accession>A0AAV1TGB5</accession>
<sequence length="119" mass="13417">MENTTPLFEAQKFVLDKMTASSGLKFAGFLVSEGPEVLNARVGDFMQYEENRLGKVQDQVASAMPTRYVSVPDQEARPRPLRVEFKNNFGKEGEYLILWISEIKMAMGSGLIKLDLQQV</sequence>
<reference evidence="1" key="1">
    <citation type="submission" date="2024-01" db="EMBL/GenBank/DDBJ databases">
        <authorList>
            <person name="Webb A."/>
        </authorList>
    </citation>
    <scope>NUCLEOTIDE SEQUENCE</scope>
    <source>
        <strain evidence="1">Pm1</strain>
    </source>
</reference>
<name>A0AAV1TGB5_9STRA</name>
<proteinExistence type="predicted"/>